<keyword evidence="1" id="KW-0175">Coiled coil</keyword>
<gene>
    <name evidence="3" type="ORF">BCR41DRAFT_384447</name>
</gene>
<feature type="compositionally biased region" description="Polar residues" evidence="2">
    <location>
        <begin position="759"/>
        <end position="769"/>
    </location>
</feature>
<dbReference type="AlphaFoldDB" id="A0A1Y2GZV1"/>
<dbReference type="InParanoid" id="A0A1Y2GZV1"/>
<feature type="region of interest" description="Disordered" evidence="2">
    <location>
        <begin position="1056"/>
        <end position="1120"/>
    </location>
</feature>
<feature type="region of interest" description="Disordered" evidence="2">
    <location>
        <begin position="885"/>
        <end position="916"/>
    </location>
</feature>
<evidence type="ECO:0000256" key="1">
    <source>
        <dbReference type="SAM" id="Coils"/>
    </source>
</evidence>
<feature type="compositionally biased region" description="Low complexity" evidence="2">
    <location>
        <begin position="106"/>
        <end position="118"/>
    </location>
</feature>
<feature type="compositionally biased region" description="Pro residues" evidence="2">
    <location>
        <begin position="1064"/>
        <end position="1077"/>
    </location>
</feature>
<dbReference type="GO" id="GO:0032982">
    <property type="term" value="C:myosin filament"/>
    <property type="evidence" value="ECO:0007669"/>
    <property type="project" value="TreeGrafter"/>
</dbReference>
<feature type="region of interest" description="Disordered" evidence="2">
    <location>
        <begin position="737"/>
        <end position="769"/>
    </location>
</feature>
<feature type="coiled-coil region" evidence="1">
    <location>
        <begin position="618"/>
        <end position="706"/>
    </location>
</feature>
<feature type="region of interest" description="Disordered" evidence="2">
    <location>
        <begin position="258"/>
        <end position="299"/>
    </location>
</feature>
<dbReference type="Proteomes" id="UP000193648">
    <property type="component" value="Unassembled WGS sequence"/>
</dbReference>
<dbReference type="OrthoDB" id="2439619at2759"/>
<organism evidence="3 4">
    <name type="scientific">Lobosporangium transversale</name>
    <dbReference type="NCBI Taxonomy" id="64571"/>
    <lineage>
        <taxon>Eukaryota</taxon>
        <taxon>Fungi</taxon>
        <taxon>Fungi incertae sedis</taxon>
        <taxon>Mucoromycota</taxon>
        <taxon>Mortierellomycotina</taxon>
        <taxon>Mortierellomycetes</taxon>
        <taxon>Mortierellales</taxon>
        <taxon>Mortierellaceae</taxon>
        <taxon>Lobosporangium</taxon>
    </lineage>
</organism>
<accession>A0A1Y2GZV1</accession>
<dbReference type="GO" id="GO:0000146">
    <property type="term" value="F:microfilament motor activity"/>
    <property type="evidence" value="ECO:0007669"/>
    <property type="project" value="TreeGrafter"/>
</dbReference>
<feature type="coiled-coil region" evidence="1">
    <location>
        <begin position="1133"/>
        <end position="1255"/>
    </location>
</feature>
<dbReference type="GO" id="GO:0005737">
    <property type="term" value="C:cytoplasm"/>
    <property type="evidence" value="ECO:0007669"/>
    <property type="project" value="TreeGrafter"/>
</dbReference>
<dbReference type="Gene3D" id="1.10.287.1490">
    <property type="match status" value="1"/>
</dbReference>
<evidence type="ECO:0000313" key="4">
    <source>
        <dbReference type="Proteomes" id="UP000193648"/>
    </source>
</evidence>
<feature type="region of interest" description="Disordered" evidence="2">
    <location>
        <begin position="1"/>
        <end position="35"/>
    </location>
</feature>
<dbReference type="STRING" id="64571.A0A1Y2GZV1"/>
<feature type="compositionally biased region" description="Basic and acidic residues" evidence="2">
    <location>
        <begin position="61"/>
        <end position="70"/>
    </location>
</feature>
<feature type="region of interest" description="Disordered" evidence="2">
    <location>
        <begin position="61"/>
        <end position="118"/>
    </location>
</feature>
<feature type="coiled-coil region" evidence="1">
    <location>
        <begin position="305"/>
        <end position="332"/>
    </location>
</feature>
<evidence type="ECO:0000256" key="2">
    <source>
        <dbReference type="SAM" id="MobiDB-lite"/>
    </source>
</evidence>
<dbReference type="GO" id="GO:0051015">
    <property type="term" value="F:actin filament binding"/>
    <property type="evidence" value="ECO:0007669"/>
    <property type="project" value="TreeGrafter"/>
</dbReference>
<dbReference type="RefSeq" id="XP_021884107.1">
    <property type="nucleotide sequence ID" value="XM_022027572.1"/>
</dbReference>
<feature type="compositionally biased region" description="Basic and acidic residues" evidence="2">
    <location>
        <begin position="744"/>
        <end position="757"/>
    </location>
</feature>
<feature type="coiled-coil region" evidence="1">
    <location>
        <begin position="361"/>
        <end position="451"/>
    </location>
</feature>
<feature type="compositionally biased region" description="Low complexity" evidence="2">
    <location>
        <begin position="157"/>
        <end position="171"/>
    </location>
</feature>
<feature type="compositionally biased region" description="Low complexity" evidence="2">
    <location>
        <begin position="72"/>
        <end position="91"/>
    </location>
</feature>
<feature type="compositionally biased region" description="Polar residues" evidence="2">
    <location>
        <begin position="258"/>
        <end position="295"/>
    </location>
</feature>
<dbReference type="GeneID" id="33569415"/>
<dbReference type="GO" id="GO:0016460">
    <property type="term" value="C:myosin II complex"/>
    <property type="evidence" value="ECO:0007669"/>
    <property type="project" value="TreeGrafter"/>
</dbReference>
<feature type="compositionally biased region" description="Polar residues" evidence="2">
    <location>
        <begin position="13"/>
        <end position="35"/>
    </location>
</feature>
<feature type="region of interest" description="Disordered" evidence="2">
    <location>
        <begin position="152"/>
        <end position="211"/>
    </location>
</feature>
<comment type="caution">
    <text evidence="3">The sequence shown here is derived from an EMBL/GenBank/DDBJ whole genome shotgun (WGS) entry which is preliminary data.</text>
</comment>
<protein>
    <submittedName>
        <fullName evidence="3">Uncharacterized protein</fullName>
    </submittedName>
</protein>
<dbReference type="EMBL" id="MCFF01000007">
    <property type="protein sequence ID" value="ORZ26342.1"/>
    <property type="molecule type" value="Genomic_DNA"/>
</dbReference>
<keyword evidence="4" id="KW-1185">Reference proteome</keyword>
<feature type="coiled-coil region" evidence="1">
    <location>
        <begin position="480"/>
        <end position="574"/>
    </location>
</feature>
<feature type="compositionally biased region" description="Polar residues" evidence="2">
    <location>
        <begin position="1110"/>
        <end position="1120"/>
    </location>
</feature>
<name>A0A1Y2GZV1_9FUNG</name>
<dbReference type="PANTHER" id="PTHR45615:SF40">
    <property type="entry name" value="MYOSIN HEAVY CHAIN, NON-MUSCLE"/>
    <property type="match status" value="1"/>
</dbReference>
<dbReference type="PANTHER" id="PTHR45615">
    <property type="entry name" value="MYOSIN HEAVY CHAIN, NON-MUSCLE"/>
    <property type="match status" value="1"/>
</dbReference>
<reference evidence="3 4" key="1">
    <citation type="submission" date="2016-07" db="EMBL/GenBank/DDBJ databases">
        <title>Pervasive Adenine N6-methylation of Active Genes in Fungi.</title>
        <authorList>
            <consortium name="DOE Joint Genome Institute"/>
            <person name="Mondo S.J."/>
            <person name="Dannebaum R.O."/>
            <person name="Kuo R.C."/>
            <person name="Labutti K."/>
            <person name="Haridas S."/>
            <person name="Kuo A."/>
            <person name="Salamov A."/>
            <person name="Ahrendt S.R."/>
            <person name="Lipzen A."/>
            <person name="Sullivan W."/>
            <person name="Andreopoulos W.B."/>
            <person name="Clum A."/>
            <person name="Lindquist E."/>
            <person name="Daum C."/>
            <person name="Ramamoorthy G.K."/>
            <person name="Gryganskyi A."/>
            <person name="Culley D."/>
            <person name="Magnuson J.K."/>
            <person name="James T.Y."/>
            <person name="O'Malley M.A."/>
            <person name="Stajich J.E."/>
            <person name="Spatafora J.W."/>
            <person name="Visel A."/>
            <person name="Grigoriev I.V."/>
        </authorList>
    </citation>
    <scope>NUCLEOTIDE SEQUENCE [LARGE SCALE GENOMIC DNA]</scope>
    <source>
        <strain evidence="3 4">NRRL 3116</strain>
    </source>
</reference>
<proteinExistence type="predicted"/>
<sequence>MASTVTMPELDPSDQQLQISSMSESIQEPALANQTVGTDAVVPEVSNDSLTSLNVQSLKADSVKQDEDSHNSTAVAAVVTSSPSLSPSTSLDVVMSLDSPSNTTISPAASLSSSPSFDSNLNLEPAIASQITPESSTIQASKPVVTAISTLQQSALPSSPTSEAPASPSTEGNVTPSTTTKFGPKKSRVNPGSNISRRINMLAEGKNENNSDLHTISHARASSANGRLSPDLEEYKDYPDSFFEEILREDQTTIARSFSTMPKSSPRPTHTLVTKNSSPARLSSSMKSPSASGDSVASEPAFVRSDDLEEDLKRLQTELIRAKETKTKAEADAKDQRVTIMSLKTEIQMVRNVLKRRETELGDVKDMSNAYESELAELRQKLEKSERQLSRGQGEMEAKLRALERTRDESIARIQTLDKEIKKLREQLQEAEKKNEEAQAEILDLREELEELAPFRNAANEQRELSASEPAKVKELSLQITDLEDTRDMQAALIEELETKISTVEANALEFKSKAAQEYEALSDGFKLLKNRRSEEIKELKAELEQHKLQEQIIVKLQADIDQLQAALASVADSQSTENARINQVTAELNEALALKDQEVIQVRQNMTEFEDSHNRLVSSLQATLATINEEADAARKSRDEAVAALESLREELEALRHSLPINKHQSLSQWSAEQQQLQQEQLQAIRELEEKLDGQVEGVKEEQQRAGILEANTKRRSQQLSLDMAHHLHLSSAMVKKSSLADLRGEKSSKHAEKSSETPTDTTSKRASTIMESGTVSVRTMLKFLSQLQGRSTHEPFKGSHVRESTDATVIGENDINYESELRAYLVGLNDATLMEPWAKEKELEGEITQLEKRIQSLLQDLSAANKKNSEAQSVLKAAKEEYDAQLQEEREQRDELERLEREEREDFERKRDEEIQRQVQSLELKEKELLLKEQSLREKEIELKDHQGRAGSLPVSPPITPFGSPGNSDLLPGMMAAHQDELERQHQAEMAAQQIKLIKSLEEKIAELEKRGSLPNTPGLDEQYQASHAFPSPTLTATPRSSAALSRIGSQTMRSNLLSNPPDTPPPTIALPPIPTSTESNDHVSPGPRSSSPASEDGALTSRKKSTMAHSVSSESLVNKTATEAAVAAAVLKAQENQKELATKLETSEAELKKSQSKNRELEKELATVVQNYKQGGQSIESEMQKLKQENNELAQVLEEIRKSLDQAQNQVRGLEALKSQLEAQVQTERQAKDAAIRQQDHLQEQLETERQKKKGFLCF</sequence>
<evidence type="ECO:0000313" key="3">
    <source>
        <dbReference type="EMBL" id="ORZ26342.1"/>
    </source>
</evidence>
<feature type="compositionally biased region" description="Polar residues" evidence="2">
    <location>
        <begin position="172"/>
        <end position="181"/>
    </location>
</feature>